<feature type="domain" description="Sugar-binding" evidence="5">
    <location>
        <begin position="62"/>
        <end position="312"/>
    </location>
</feature>
<dbReference type="InterPro" id="IPR037171">
    <property type="entry name" value="NagB/RpiA_transferase-like"/>
</dbReference>
<dbReference type="PANTHER" id="PTHR34294">
    <property type="entry name" value="TRANSCRIPTIONAL REGULATOR-RELATED"/>
    <property type="match status" value="1"/>
</dbReference>
<dbReference type="AlphaFoldDB" id="A0A6J7HD44"/>
<dbReference type="EMBL" id="CAFBNB010000005">
    <property type="protein sequence ID" value="CAB4917564.1"/>
    <property type="molecule type" value="Genomic_DNA"/>
</dbReference>
<keyword evidence="2" id="KW-0805">Transcription regulation</keyword>
<proteinExistence type="inferred from homology"/>
<keyword evidence="4" id="KW-0804">Transcription</keyword>
<evidence type="ECO:0000313" key="6">
    <source>
        <dbReference type="EMBL" id="CAB4917564.1"/>
    </source>
</evidence>
<keyword evidence="3" id="KW-0238">DNA-binding</keyword>
<name>A0A6J7HD44_9ZZZZ</name>
<dbReference type="InterPro" id="IPR051054">
    <property type="entry name" value="SorC_transcr_regulators"/>
</dbReference>
<dbReference type="SUPFAM" id="SSF100950">
    <property type="entry name" value="NagB/RpiA/CoA transferase-like"/>
    <property type="match status" value="1"/>
</dbReference>
<dbReference type="SUPFAM" id="SSF46785">
    <property type="entry name" value="Winged helix' DNA-binding domain"/>
    <property type="match status" value="1"/>
</dbReference>
<dbReference type="InterPro" id="IPR036390">
    <property type="entry name" value="WH_DNA-bd_sf"/>
</dbReference>
<evidence type="ECO:0000259" key="5">
    <source>
        <dbReference type="Pfam" id="PF04198"/>
    </source>
</evidence>
<reference evidence="6" key="1">
    <citation type="submission" date="2020-05" db="EMBL/GenBank/DDBJ databases">
        <authorList>
            <person name="Chiriac C."/>
            <person name="Salcher M."/>
            <person name="Ghai R."/>
            <person name="Kavagutti S V."/>
        </authorList>
    </citation>
    <scope>NUCLEOTIDE SEQUENCE</scope>
</reference>
<organism evidence="6">
    <name type="scientific">freshwater metagenome</name>
    <dbReference type="NCBI Taxonomy" id="449393"/>
    <lineage>
        <taxon>unclassified sequences</taxon>
        <taxon>metagenomes</taxon>
        <taxon>ecological metagenomes</taxon>
    </lineage>
</organism>
<sequence>MQSDHARLLAKVARLYHERGMRQQEIADTLSMSQARVSRLLKEAVAEGIVRSVVVLPSGVYTDLEEAVASAYGLRDVVIVDTDGSGADITMALGSAAASYLDVTLTGGDVIGVSTWSASILAAADSMRRKPQPVADRVIQLFGGVGNPQAQVQATRITARLAHVTGARPVFVPTPGVVGSAGIQRAMMSDPSVSAVCEQWNEVTVSIVGIGSLSPSPLLEHSGNAFGESDQDDLRSRGAVGDICLRFFDRVGEPIASAFDDRVVGIRAADLRRIPRRIAIAGGVAKADAIRASLLGGWVNVLVTDLAVAQRLASGVS</sequence>
<dbReference type="Gene3D" id="3.40.50.1360">
    <property type="match status" value="1"/>
</dbReference>
<evidence type="ECO:0000256" key="3">
    <source>
        <dbReference type="ARBA" id="ARBA00023125"/>
    </source>
</evidence>
<comment type="similarity">
    <text evidence="1">Belongs to the SorC transcriptional regulatory family.</text>
</comment>
<dbReference type="PANTHER" id="PTHR34294:SF1">
    <property type="entry name" value="TRANSCRIPTIONAL REGULATOR LSRR"/>
    <property type="match status" value="1"/>
</dbReference>
<accession>A0A6J7HD44</accession>
<evidence type="ECO:0000256" key="1">
    <source>
        <dbReference type="ARBA" id="ARBA00010466"/>
    </source>
</evidence>
<protein>
    <submittedName>
        <fullName evidence="6">Unannotated protein</fullName>
    </submittedName>
</protein>
<evidence type="ECO:0000256" key="2">
    <source>
        <dbReference type="ARBA" id="ARBA00023015"/>
    </source>
</evidence>
<dbReference type="Pfam" id="PF04198">
    <property type="entry name" value="Sugar-bind"/>
    <property type="match status" value="1"/>
</dbReference>
<evidence type="ECO:0000256" key="4">
    <source>
        <dbReference type="ARBA" id="ARBA00023163"/>
    </source>
</evidence>
<gene>
    <name evidence="6" type="ORF">UFOPK3720_00054</name>
</gene>
<dbReference type="InterPro" id="IPR007324">
    <property type="entry name" value="Sugar-bd_dom_put"/>
</dbReference>
<dbReference type="Gene3D" id="1.10.10.60">
    <property type="entry name" value="Homeodomain-like"/>
    <property type="match status" value="1"/>
</dbReference>
<dbReference type="GO" id="GO:0003677">
    <property type="term" value="F:DNA binding"/>
    <property type="evidence" value="ECO:0007669"/>
    <property type="project" value="UniProtKB-KW"/>
</dbReference>
<dbReference type="GO" id="GO:0030246">
    <property type="term" value="F:carbohydrate binding"/>
    <property type="evidence" value="ECO:0007669"/>
    <property type="project" value="InterPro"/>
</dbReference>